<dbReference type="GO" id="GO:0035735">
    <property type="term" value="P:intraciliary transport involved in cilium assembly"/>
    <property type="evidence" value="ECO:0007669"/>
    <property type="project" value="TreeGrafter"/>
</dbReference>
<sequence length="655" mass="77171">MDSEKNDFDKNGEQLVTRWRQDHEDTPSTSNKIDRPPTGFVRPQSKFERPRSRRGHKDESSEYVNSATYRSATPGRLALARPPSASLVSNRAPTAGPGGFRIGSGLSRSGTGLAIAKQFNVSLLDRPITQHGIAGIRPGTTRGLPMTRQIQDKRYYDGLLQLKIRELTQEIGMIVKDIEVQNKEKATFLHYDKRAKSLAAELTTLQAELADYNLVVDKMTLDVNKEAIEEEAKEMMLMNERRTVEVERMFEQRKQMEQKLHEIEKDIENERKRTDHIIESMDPHTKDKYDNLFRQRTELQEQAQQIQRELDELSKEQTYLEEQIALSPLKQEAVKLQVRIIEAEEKRDKLRDEERKRLSPEDEKDQLLQKIKRDNTDIAATEAQIVEKEKKVTELEQQLEQLETDMEDNQSEKQIKYQELRKREEIMEEFMSTYEQNKQEEMEKLEKLEKEIVDKLETMANAVENNEYLTEAEETAILRDKFPYNEYETVHHDDEFEELKKDYAIMQQTFNRLRILEEKLQLESKLMKEKLKKQQSELIVLEDLDGLKTRNELERDELITEREGLVSEESICEDEVKSLHAEYNELKERVEKYVIYPEISNLEDKLEKVKEENKKIEEFIAKEKERVNYEPLKEKAFELINNYGALLQENLKSLY</sequence>
<feature type="region of interest" description="Disordered" evidence="2">
    <location>
        <begin position="1"/>
        <end position="69"/>
    </location>
</feature>
<feature type="compositionally biased region" description="Basic and acidic residues" evidence="2">
    <location>
        <begin position="45"/>
        <end position="60"/>
    </location>
</feature>
<dbReference type="Proteomes" id="UP000078542">
    <property type="component" value="Unassembled WGS sequence"/>
</dbReference>
<feature type="coiled-coil region" evidence="1">
    <location>
        <begin position="246"/>
        <end position="465"/>
    </location>
</feature>
<keyword evidence="3" id="KW-0969">Cilium</keyword>
<dbReference type="PANTHER" id="PTHR31432:SF0">
    <property type="entry name" value="INTRAFLAGELLAR TRANSPORT PROTEIN 74 HOMOLOG"/>
    <property type="match status" value="1"/>
</dbReference>
<evidence type="ECO:0000256" key="2">
    <source>
        <dbReference type="SAM" id="MobiDB-lite"/>
    </source>
</evidence>
<dbReference type="OrthoDB" id="444379at2759"/>
<dbReference type="KEGG" id="ccoa:108783168"/>
<feature type="compositionally biased region" description="Basic and acidic residues" evidence="2">
    <location>
        <begin position="1"/>
        <end position="12"/>
    </location>
</feature>
<dbReference type="InterPro" id="IPR029602">
    <property type="entry name" value="IFT74"/>
</dbReference>
<dbReference type="EMBL" id="KQ977026">
    <property type="protein sequence ID" value="KYN06228.1"/>
    <property type="molecule type" value="Genomic_DNA"/>
</dbReference>
<evidence type="ECO:0000256" key="1">
    <source>
        <dbReference type="SAM" id="Coils"/>
    </source>
</evidence>
<reference evidence="3 4" key="1">
    <citation type="submission" date="2016-03" db="EMBL/GenBank/DDBJ databases">
        <title>Cyphomyrmex costatus WGS genome.</title>
        <authorList>
            <person name="Nygaard S."/>
            <person name="Hu H."/>
            <person name="Boomsma J."/>
            <person name="Zhang G."/>
        </authorList>
    </citation>
    <scope>NUCLEOTIDE SEQUENCE [LARGE SCALE GENOMIC DNA]</scope>
    <source>
        <strain evidence="3">MS0001</strain>
        <tissue evidence="3">Whole body</tissue>
    </source>
</reference>
<keyword evidence="3" id="KW-0966">Cell projection</keyword>
<gene>
    <name evidence="3" type="ORF">ALC62_02820</name>
</gene>
<proteinExistence type="predicted"/>
<organism evidence="3 4">
    <name type="scientific">Cyphomyrmex costatus</name>
    <dbReference type="NCBI Taxonomy" id="456900"/>
    <lineage>
        <taxon>Eukaryota</taxon>
        <taxon>Metazoa</taxon>
        <taxon>Ecdysozoa</taxon>
        <taxon>Arthropoda</taxon>
        <taxon>Hexapoda</taxon>
        <taxon>Insecta</taxon>
        <taxon>Pterygota</taxon>
        <taxon>Neoptera</taxon>
        <taxon>Endopterygota</taxon>
        <taxon>Hymenoptera</taxon>
        <taxon>Apocrita</taxon>
        <taxon>Aculeata</taxon>
        <taxon>Formicoidea</taxon>
        <taxon>Formicidae</taxon>
        <taxon>Myrmicinae</taxon>
        <taxon>Cyphomyrmex</taxon>
    </lineage>
</organism>
<keyword evidence="3" id="KW-0282">Flagellum</keyword>
<dbReference type="GO" id="GO:0048487">
    <property type="term" value="F:beta-tubulin binding"/>
    <property type="evidence" value="ECO:0007669"/>
    <property type="project" value="InterPro"/>
</dbReference>
<keyword evidence="4" id="KW-1185">Reference proteome</keyword>
<dbReference type="AlphaFoldDB" id="A0A151IMP0"/>
<protein>
    <submittedName>
        <fullName evidence="3">Intraflagellar transport protein 74 like protein</fullName>
    </submittedName>
</protein>
<dbReference type="GO" id="GO:0030992">
    <property type="term" value="C:intraciliary transport particle B"/>
    <property type="evidence" value="ECO:0007669"/>
    <property type="project" value="InterPro"/>
</dbReference>
<keyword evidence="1" id="KW-0175">Coiled coil</keyword>
<accession>A0A151IMP0</accession>
<feature type="coiled-coil region" evidence="1">
    <location>
        <begin position="569"/>
        <end position="626"/>
    </location>
</feature>
<name>A0A151IMP0_9HYME</name>
<evidence type="ECO:0000313" key="3">
    <source>
        <dbReference type="EMBL" id="KYN06228.1"/>
    </source>
</evidence>
<dbReference type="PANTHER" id="PTHR31432">
    <property type="entry name" value="INTRAFLAGELLAR TRANSPORT PROTEIN 74 HOMOLOG"/>
    <property type="match status" value="1"/>
</dbReference>
<evidence type="ECO:0000313" key="4">
    <source>
        <dbReference type="Proteomes" id="UP000078542"/>
    </source>
</evidence>
<dbReference type="GO" id="GO:0005929">
    <property type="term" value="C:cilium"/>
    <property type="evidence" value="ECO:0007669"/>
    <property type="project" value="TreeGrafter"/>
</dbReference>
<dbReference type="STRING" id="456900.A0A151IMP0"/>